<dbReference type="Proteomes" id="UP000321947">
    <property type="component" value="Unassembled WGS sequence"/>
</dbReference>
<name>A0A5D3BH15_CUCMM</name>
<feature type="region of interest" description="Disordered" evidence="1">
    <location>
        <begin position="1"/>
        <end position="63"/>
    </location>
</feature>
<organism evidence="2 3">
    <name type="scientific">Cucumis melo var. makuwa</name>
    <name type="common">Oriental melon</name>
    <dbReference type="NCBI Taxonomy" id="1194695"/>
    <lineage>
        <taxon>Eukaryota</taxon>
        <taxon>Viridiplantae</taxon>
        <taxon>Streptophyta</taxon>
        <taxon>Embryophyta</taxon>
        <taxon>Tracheophyta</taxon>
        <taxon>Spermatophyta</taxon>
        <taxon>Magnoliopsida</taxon>
        <taxon>eudicotyledons</taxon>
        <taxon>Gunneridae</taxon>
        <taxon>Pentapetalae</taxon>
        <taxon>rosids</taxon>
        <taxon>fabids</taxon>
        <taxon>Cucurbitales</taxon>
        <taxon>Cucurbitaceae</taxon>
        <taxon>Benincaseae</taxon>
        <taxon>Cucumis</taxon>
    </lineage>
</organism>
<dbReference type="AlphaFoldDB" id="A0A5D3BH15"/>
<evidence type="ECO:0000313" key="2">
    <source>
        <dbReference type="EMBL" id="TYJ98326.1"/>
    </source>
</evidence>
<dbReference type="EMBL" id="SSTD01018108">
    <property type="protein sequence ID" value="TYJ98326.1"/>
    <property type="molecule type" value="Genomic_DNA"/>
</dbReference>
<comment type="caution">
    <text evidence="2">The sequence shown here is derived from an EMBL/GenBank/DDBJ whole genome shotgun (WGS) entry which is preliminary data.</text>
</comment>
<feature type="compositionally biased region" description="Basic and acidic residues" evidence="1">
    <location>
        <begin position="1"/>
        <end position="18"/>
    </location>
</feature>
<evidence type="ECO:0000256" key="1">
    <source>
        <dbReference type="SAM" id="MobiDB-lite"/>
    </source>
</evidence>
<reference evidence="2 3" key="1">
    <citation type="submission" date="2019-08" db="EMBL/GenBank/DDBJ databases">
        <title>Draft genome sequences of two oriental melons (Cucumis melo L. var makuwa).</title>
        <authorList>
            <person name="Kwon S.-Y."/>
        </authorList>
    </citation>
    <scope>NUCLEOTIDE SEQUENCE [LARGE SCALE GENOMIC DNA]</scope>
    <source>
        <strain evidence="3">cv. Chang Bougi</strain>
        <tissue evidence="2">Leaf</tissue>
    </source>
</reference>
<protein>
    <submittedName>
        <fullName evidence="2">Uncharacterized protein</fullName>
    </submittedName>
</protein>
<accession>A0A5D3BH15</accession>
<sequence>MKVGGKDIESLPSKEDPCPKVPLQKINSTYTPLKISEPPLDTSKRQTTGNPEPSQWVGEKDEVSTLESTPAITEEAIKALATVHKNMEAASEEFKNFK</sequence>
<evidence type="ECO:0000313" key="3">
    <source>
        <dbReference type="Proteomes" id="UP000321947"/>
    </source>
</evidence>
<gene>
    <name evidence="2" type="ORF">E5676_scaffold232G00500</name>
</gene>
<proteinExistence type="predicted"/>